<dbReference type="Proteomes" id="UP001196509">
    <property type="component" value="Unassembled WGS sequence"/>
</dbReference>
<comment type="caution">
    <text evidence="2">The sequence shown here is derived from an EMBL/GenBank/DDBJ whole genome shotgun (WGS) entry which is preliminary data.</text>
</comment>
<keyword evidence="3" id="KW-1185">Reference proteome</keyword>
<gene>
    <name evidence="2" type="ORF">K1W69_01900</name>
</gene>
<feature type="transmembrane region" description="Helical" evidence="1">
    <location>
        <begin position="111"/>
        <end position="134"/>
    </location>
</feature>
<feature type="transmembrane region" description="Helical" evidence="1">
    <location>
        <begin position="63"/>
        <end position="86"/>
    </location>
</feature>
<feature type="transmembrane region" description="Helical" evidence="1">
    <location>
        <begin position="38"/>
        <end position="56"/>
    </location>
</feature>
<keyword evidence="1" id="KW-1133">Transmembrane helix</keyword>
<protein>
    <submittedName>
        <fullName evidence="2">Uncharacterized protein</fullName>
    </submittedName>
</protein>
<evidence type="ECO:0000313" key="3">
    <source>
        <dbReference type="Proteomes" id="UP001196509"/>
    </source>
</evidence>
<keyword evidence="1" id="KW-0472">Membrane</keyword>
<dbReference type="AlphaFoldDB" id="A0AAE2ZJS1"/>
<evidence type="ECO:0000313" key="2">
    <source>
        <dbReference type="EMBL" id="MBW8635922.1"/>
    </source>
</evidence>
<proteinExistence type="predicted"/>
<keyword evidence="1" id="KW-0812">Transmembrane</keyword>
<evidence type="ECO:0000256" key="1">
    <source>
        <dbReference type="SAM" id="Phobius"/>
    </source>
</evidence>
<dbReference type="EMBL" id="JAICBX010000001">
    <property type="protein sequence ID" value="MBW8635922.1"/>
    <property type="molecule type" value="Genomic_DNA"/>
</dbReference>
<dbReference type="RefSeq" id="WP_220226639.1">
    <property type="nucleotide sequence ID" value="NZ_JAICBX010000001.1"/>
</dbReference>
<reference evidence="2" key="1">
    <citation type="submission" date="2021-08" db="EMBL/GenBank/DDBJ databases">
        <title>Hoeflea bacterium WL0058 sp. nov., isolated from the sediment.</title>
        <authorList>
            <person name="Wang L."/>
            <person name="Zhang D."/>
        </authorList>
    </citation>
    <scope>NUCLEOTIDE SEQUENCE</scope>
    <source>
        <strain evidence="2">WL0058</strain>
    </source>
</reference>
<name>A0AAE2ZJS1_9HYPH</name>
<sequence length="141" mass="15467">MRTFLRILSISLFYLGALNTHLARFVGTCTQGGADNLAGIVLTAIHYGIAILAMVASRRERRVLVAIIPVIPVLAWQTVFSVRLAYGLLWKGLSACQVLIGGAYPMYGKEVFFGTAWITVTLLTLVSLIVIWHVRAFRTSG</sequence>
<accession>A0AAE2ZJS1</accession>
<organism evidence="2 3">
    <name type="scientific">Flavimaribacter sediminis</name>
    <dbReference type="NCBI Taxonomy" id="2865987"/>
    <lineage>
        <taxon>Bacteria</taxon>
        <taxon>Pseudomonadati</taxon>
        <taxon>Pseudomonadota</taxon>
        <taxon>Alphaproteobacteria</taxon>
        <taxon>Hyphomicrobiales</taxon>
        <taxon>Rhizobiaceae</taxon>
        <taxon>Flavimaribacter</taxon>
    </lineage>
</organism>